<evidence type="ECO:0000313" key="1">
    <source>
        <dbReference type="EMBL" id="SNT17524.1"/>
    </source>
</evidence>
<dbReference type="EMBL" id="FZOD01000027">
    <property type="protein sequence ID" value="SNT17524.1"/>
    <property type="molecule type" value="Genomic_DNA"/>
</dbReference>
<name>A0A239KK24_9ACTN</name>
<proteinExistence type="predicted"/>
<reference evidence="1 2" key="1">
    <citation type="submission" date="2017-06" db="EMBL/GenBank/DDBJ databases">
        <authorList>
            <person name="Kim H.J."/>
            <person name="Triplett B.A."/>
        </authorList>
    </citation>
    <scope>NUCLEOTIDE SEQUENCE [LARGE SCALE GENOMIC DNA]</scope>
    <source>
        <strain evidence="1 2">CGMCC 4.2132</strain>
    </source>
</reference>
<dbReference type="AlphaFoldDB" id="A0A239KK24"/>
<gene>
    <name evidence="1" type="ORF">SAMN05216276_102748</name>
</gene>
<keyword evidence="2" id="KW-1185">Reference proteome</keyword>
<evidence type="ECO:0000313" key="2">
    <source>
        <dbReference type="Proteomes" id="UP000198282"/>
    </source>
</evidence>
<dbReference type="Proteomes" id="UP000198282">
    <property type="component" value="Unassembled WGS sequence"/>
</dbReference>
<accession>A0A239KK24</accession>
<organism evidence="1 2">
    <name type="scientific">Streptosporangium subroseum</name>
    <dbReference type="NCBI Taxonomy" id="106412"/>
    <lineage>
        <taxon>Bacteria</taxon>
        <taxon>Bacillati</taxon>
        <taxon>Actinomycetota</taxon>
        <taxon>Actinomycetes</taxon>
        <taxon>Streptosporangiales</taxon>
        <taxon>Streptosporangiaceae</taxon>
        <taxon>Streptosporangium</taxon>
    </lineage>
</organism>
<sequence length="41" mass="4219">MRNAIRAVLGLMMAVLAVLGSLGPNDDPRPAEVEVSSGSSH</sequence>
<protein>
    <submittedName>
        <fullName evidence="1">Uncharacterized protein</fullName>
    </submittedName>
</protein>